<reference evidence="8" key="1">
    <citation type="journal article" date="2019" name="Int. J. Syst. Evol. Microbiol.">
        <title>The Global Catalogue of Microorganisms (GCM) 10K type strain sequencing project: providing services to taxonomists for standard genome sequencing and annotation.</title>
        <authorList>
            <consortium name="The Broad Institute Genomics Platform"/>
            <consortium name="The Broad Institute Genome Sequencing Center for Infectious Disease"/>
            <person name="Wu L."/>
            <person name="Ma J."/>
        </authorList>
    </citation>
    <scope>NUCLEOTIDE SEQUENCE [LARGE SCALE GENOMIC DNA]</scope>
    <source>
        <strain evidence="8">JCM 17804</strain>
    </source>
</reference>
<evidence type="ECO:0000256" key="4">
    <source>
        <dbReference type="ARBA" id="ARBA00023004"/>
    </source>
</evidence>
<keyword evidence="8" id="KW-1185">Reference proteome</keyword>
<sequence>MSERMTPDTLQSHQATQPPLSAAILDLFAREVAKYPPAGKQSAVMACLSIVQKEEGFVSTQREREIAAYLGMAPIAVHEVTTFYNMYNQQPVGRYKLNVCTNLPCQLRDGAVALAHLEKKLGIKMGETTPDGMFTLQQSECLGACADSPVMLVNDRTMCSFMSNEKLDQLVDGLRSAKPEGAQ</sequence>
<accession>A0ABP8H1V8</accession>
<dbReference type="EMBL" id="BAABGJ010000008">
    <property type="protein sequence ID" value="GAA4333210.1"/>
    <property type="molecule type" value="Genomic_DNA"/>
</dbReference>
<dbReference type="Gene3D" id="3.40.30.10">
    <property type="entry name" value="Glutaredoxin"/>
    <property type="match status" value="1"/>
</dbReference>
<keyword evidence="3" id="KW-0479">Metal-binding</keyword>
<keyword evidence="4" id="KW-0408">Iron</keyword>
<comment type="similarity">
    <text evidence="1">Belongs to the complex I 24 kDa subunit family.</text>
</comment>
<keyword evidence="5" id="KW-0411">Iron-sulfur</keyword>
<comment type="cofactor">
    <cofactor evidence="6">
        <name>[2Fe-2S] cluster</name>
        <dbReference type="ChEBI" id="CHEBI:190135"/>
    </cofactor>
</comment>
<dbReference type="InterPro" id="IPR036249">
    <property type="entry name" value="Thioredoxin-like_sf"/>
</dbReference>
<evidence type="ECO:0000313" key="7">
    <source>
        <dbReference type="EMBL" id="GAA4333210.1"/>
    </source>
</evidence>
<dbReference type="PIRSF" id="PIRSF000216">
    <property type="entry name" value="NADH_DH_24kDa"/>
    <property type="match status" value="1"/>
</dbReference>
<dbReference type="Gene3D" id="1.10.10.1590">
    <property type="entry name" value="NADH-quinone oxidoreductase subunit E"/>
    <property type="match status" value="1"/>
</dbReference>
<evidence type="ECO:0000256" key="2">
    <source>
        <dbReference type="ARBA" id="ARBA00022714"/>
    </source>
</evidence>
<evidence type="ECO:0000256" key="3">
    <source>
        <dbReference type="ARBA" id="ARBA00022723"/>
    </source>
</evidence>
<dbReference type="NCBIfam" id="TIGR01958">
    <property type="entry name" value="nuoE_fam"/>
    <property type="match status" value="1"/>
</dbReference>
<dbReference type="CDD" id="cd03064">
    <property type="entry name" value="TRX_Fd_NuoE"/>
    <property type="match status" value="1"/>
</dbReference>
<evidence type="ECO:0000256" key="1">
    <source>
        <dbReference type="ARBA" id="ARBA00010643"/>
    </source>
</evidence>
<dbReference type="Pfam" id="PF01257">
    <property type="entry name" value="2Fe-2S_thioredx"/>
    <property type="match status" value="1"/>
</dbReference>
<evidence type="ECO:0000256" key="6">
    <source>
        <dbReference type="ARBA" id="ARBA00034078"/>
    </source>
</evidence>
<gene>
    <name evidence="7" type="primary">nuoE</name>
    <name evidence="7" type="ORF">GCM10023165_08200</name>
</gene>
<dbReference type="InterPro" id="IPR042128">
    <property type="entry name" value="NuoE_dom"/>
</dbReference>
<evidence type="ECO:0000256" key="5">
    <source>
        <dbReference type="ARBA" id="ARBA00023014"/>
    </source>
</evidence>
<dbReference type="InterPro" id="IPR002023">
    <property type="entry name" value="NuoE-like"/>
</dbReference>
<dbReference type="PANTHER" id="PTHR10371:SF3">
    <property type="entry name" value="NADH DEHYDROGENASE [UBIQUINONE] FLAVOPROTEIN 2, MITOCHONDRIAL"/>
    <property type="match status" value="1"/>
</dbReference>
<organism evidence="7 8">
    <name type="scientific">Variovorax defluvii</name>
    <dbReference type="NCBI Taxonomy" id="913761"/>
    <lineage>
        <taxon>Bacteria</taxon>
        <taxon>Pseudomonadati</taxon>
        <taxon>Pseudomonadota</taxon>
        <taxon>Betaproteobacteria</taxon>
        <taxon>Burkholderiales</taxon>
        <taxon>Comamonadaceae</taxon>
        <taxon>Variovorax</taxon>
    </lineage>
</organism>
<evidence type="ECO:0000313" key="8">
    <source>
        <dbReference type="Proteomes" id="UP001500975"/>
    </source>
</evidence>
<protein>
    <submittedName>
        <fullName evidence="7">NADH-quinone oxidoreductase subunit NuoE</fullName>
    </submittedName>
</protein>
<comment type="caution">
    <text evidence="7">The sequence shown here is derived from an EMBL/GenBank/DDBJ whole genome shotgun (WGS) entry which is preliminary data.</text>
</comment>
<dbReference type="PANTHER" id="PTHR10371">
    <property type="entry name" value="NADH DEHYDROGENASE UBIQUINONE FLAVOPROTEIN 2, MITOCHONDRIAL"/>
    <property type="match status" value="1"/>
</dbReference>
<dbReference type="InterPro" id="IPR041921">
    <property type="entry name" value="NuoE_N"/>
</dbReference>
<dbReference type="Proteomes" id="UP001500975">
    <property type="component" value="Unassembled WGS sequence"/>
</dbReference>
<keyword evidence="2" id="KW-0001">2Fe-2S</keyword>
<dbReference type="SUPFAM" id="SSF52833">
    <property type="entry name" value="Thioredoxin-like"/>
    <property type="match status" value="1"/>
</dbReference>
<proteinExistence type="inferred from homology"/>
<name>A0ABP8H1V8_9BURK</name>